<dbReference type="STRING" id="1661398.A0A482WBN8"/>
<dbReference type="Proteomes" id="UP000292052">
    <property type="component" value="Unassembled WGS sequence"/>
</dbReference>
<dbReference type="GO" id="GO:0035269">
    <property type="term" value="P:protein O-linked glycosylation via mannose"/>
    <property type="evidence" value="ECO:0007669"/>
    <property type="project" value="TreeGrafter"/>
</dbReference>
<evidence type="ECO:0000256" key="1">
    <source>
        <dbReference type="SAM" id="Phobius"/>
    </source>
</evidence>
<feature type="domain" description="FKRP stem" evidence="3">
    <location>
        <begin position="49"/>
        <end position="273"/>
    </location>
</feature>
<dbReference type="PANTHER" id="PTHR13627:SF31">
    <property type="entry name" value="RIBITOL 5-PHOSPHATE TRANSFERASE FKRP"/>
    <property type="match status" value="1"/>
</dbReference>
<feature type="domain" description="LicD/FKTN/FKRP nucleotidyltransferase" evidence="2">
    <location>
        <begin position="329"/>
        <end position="368"/>
    </location>
</feature>
<protein>
    <submittedName>
        <fullName evidence="4">LicD domain containing protein</fullName>
    </submittedName>
</protein>
<dbReference type="Pfam" id="PF22921">
    <property type="entry name" value="FKRP_N"/>
    <property type="match status" value="1"/>
</dbReference>
<dbReference type="EMBL" id="QDEB01006494">
    <property type="protein sequence ID" value="RZC42631.1"/>
    <property type="molecule type" value="Genomic_DNA"/>
</dbReference>
<dbReference type="InterPro" id="IPR052613">
    <property type="entry name" value="LicD_transferase"/>
</dbReference>
<proteinExistence type="predicted"/>
<evidence type="ECO:0000259" key="3">
    <source>
        <dbReference type="Pfam" id="PF22921"/>
    </source>
</evidence>
<reference evidence="4 5" key="1">
    <citation type="submission" date="2017-03" db="EMBL/GenBank/DDBJ databases">
        <title>Genome of the blue death feigning beetle - Asbolus verrucosus.</title>
        <authorList>
            <person name="Rider S.D."/>
        </authorList>
    </citation>
    <scope>NUCLEOTIDE SEQUENCE [LARGE SCALE GENOMIC DNA]</scope>
    <source>
        <strain evidence="4">Butters</strain>
        <tissue evidence="4">Head and leg muscle</tissue>
    </source>
</reference>
<keyword evidence="1" id="KW-1133">Transmembrane helix</keyword>
<feature type="transmembrane region" description="Helical" evidence="1">
    <location>
        <begin position="7"/>
        <end position="25"/>
    </location>
</feature>
<keyword evidence="1" id="KW-0812">Transmembrane</keyword>
<dbReference type="Pfam" id="PF04991">
    <property type="entry name" value="LicD"/>
    <property type="match status" value="1"/>
</dbReference>
<accession>A0A482WBN8</accession>
<evidence type="ECO:0000313" key="4">
    <source>
        <dbReference type="EMBL" id="RZC42631.1"/>
    </source>
</evidence>
<name>A0A482WBN8_ASBVE</name>
<dbReference type="OrthoDB" id="444255at2759"/>
<dbReference type="InterPro" id="IPR055105">
    <property type="entry name" value="FKRP_N"/>
</dbReference>
<keyword evidence="5" id="KW-1185">Reference proteome</keyword>
<dbReference type="PANTHER" id="PTHR13627">
    <property type="entry name" value="FUKUTIN RELATED PROTEIN"/>
    <property type="match status" value="1"/>
</dbReference>
<evidence type="ECO:0000313" key="5">
    <source>
        <dbReference type="Proteomes" id="UP000292052"/>
    </source>
</evidence>
<organism evidence="4 5">
    <name type="scientific">Asbolus verrucosus</name>
    <name type="common">Desert ironclad beetle</name>
    <dbReference type="NCBI Taxonomy" id="1661398"/>
    <lineage>
        <taxon>Eukaryota</taxon>
        <taxon>Metazoa</taxon>
        <taxon>Ecdysozoa</taxon>
        <taxon>Arthropoda</taxon>
        <taxon>Hexapoda</taxon>
        <taxon>Insecta</taxon>
        <taxon>Pterygota</taxon>
        <taxon>Neoptera</taxon>
        <taxon>Endopterygota</taxon>
        <taxon>Coleoptera</taxon>
        <taxon>Polyphaga</taxon>
        <taxon>Cucujiformia</taxon>
        <taxon>Tenebrionidae</taxon>
        <taxon>Pimeliinae</taxon>
        <taxon>Asbolus</taxon>
    </lineage>
</organism>
<dbReference type="AlphaFoldDB" id="A0A482WBN8"/>
<gene>
    <name evidence="4" type="ORF">BDFB_005905</name>
</gene>
<dbReference type="GO" id="GO:0005794">
    <property type="term" value="C:Golgi apparatus"/>
    <property type="evidence" value="ECO:0007669"/>
    <property type="project" value="TreeGrafter"/>
</dbReference>
<keyword evidence="1" id="KW-0472">Membrane</keyword>
<dbReference type="InterPro" id="IPR007074">
    <property type="entry name" value="LicD/FKTN/FKRP_NTP_transf"/>
</dbReference>
<evidence type="ECO:0000259" key="2">
    <source>
        <dbReference type="Pfam" id="PF04991"/>
    </source>
</evidence>
<sequence length="486" mass="55655">MRIKFTRLIAFVVVFANVIVIYYSLRLFVSFGGFQAYTPPTIKTVTKPATKHISKLVTIIIREFESFENDVSATVQSFLNVFPNIQVIIVYDSIPYPALDISSRNSSVKNVKGVNLSPSLKVPFIERYPVLSIKTKYVLFVPDSTRINSRQILQSMVSELTKQPDGIVVAPVSSKKELGCLRVNVNIREWTLKYSLIKGNVCDAVSGKHLALMETELLKQLPDPFLLPFPHSLYVQTSPLFVKSHHAQWKQKQVDNERLKHLYKLFQLKEVVRETGTTEWYGCTRDTPRCFGPILDLMPSYLFEGKWTPPCCLSNLRKTAKHVFNSLDEAGIRYWLEAGSLLGAMRSGDILPWDHDVDIGFNRDDLLRSQWLKKAKDKPVVDSKGFLWEKATGGNFYRVNYSKTNKIYVNLFPFYSKNGTMTKDAWFTSHKNMEFPDNFLHPMSSIEFVGRQVPSPNNIRDFLELKFGRGAIESPEYPNPSRLPFP</sequence>
<comment type="caution">
    <text evidence="4">The sequence shown here is derived from an EMBL/GenBank/DDBJ whole genome shotgun (WGS) entry which is preliminary data.</text>
</comment>